<feature type="region of interest" description="Disordered" evidence="7">
    <location>
        <begin position="355"/>
        <end position="404"/>
    </location>
</feature>
<dbReference type="GO" id="GO:0007076">
    <property type="term" value="P:mitotic chromosome condensation"/>
    <property type="evidence" value="ECO:0007669"/>
    <property type="project" value="InterPro"/>
</dbReference>
<dbReference type="GO" id="GO:0000793">
    <property type="term" value="C:condensed chromosome"/>
    <property type="evidence" value="ECO:0007669"/>
    <property type="project" value="TreeGrafter"/>
</dbReference>
<keyword evidence="4" id="KW-0498">Mitosis</keyword>
<feature type="compositionally biased region" description="Acidic residues" evidence="7">
    <location>
        <begin position="41"/>
        <end position="51"/>
    </location>
</feature>
<keyword evidence="5" id="KW-0226">DNA condensation</keyword>
<feature type="compositionally biased region" description="Basic and acidic residues" evidence="7">
    <location>
        <begin position="15"/>
        <end position="30"/>
    </location>
</feature>
<organism evidence="9 10">
    <name type="scientific">Aureobasidium pullulans</name>
    <name type="common">Black yeast</name>
    <name type="synonym">Pullularia pullulans</name>
    <dbReference type="NCBI Taxonomy" id="5580"/>
    <lineage>
        <taxon>Eukaryota</taxon>
        <taxon>Fungi</taxon>
        <taxon>Dikarya</taxon>
        <taxon>Ascomycota</taxon>
        <taxon>Pezizomycotina</taxon>
        <taxon>Dothideomycetes</taxon>
        <taxon>Dothideomycetidae</taxon>
        <taxon>Dothideales</taxon>
        <taxon>Saccotheciaceae</taxon>
        <taxon>Aureobasidium</taxon>
    </lineage>
</organism>
<evidence type="ECO:0000256" key="6">
    <source>
        <dbReference type="ARBA" id="ARBA00023306"/>
    </source>
</evidence>
<proteinExistence type="predicted"/>
<dbReference type="GO" id="GO:0000796">
    <property type="term" value="C:condensin complex"/>
    <property type="evidence" value="ECO:0007669"/>
    <property type="project" value="InterPro"/>
</dbReference>
<dbReference type="PANTHER" id="PTHR14418:SF5">
    <property type="entry name" value="CONDENSIN COMPLEX SUBUNIT 3"/>
    <property type="match status" value="1"/>
</dbReference>
<dbReference type="Proteomes" id="UP000304947">
    <property type="component" value="Unassembled WGS sequence"/>
</dbReference>
<comment type="caution">
    <text evidence="9">The sequence shown here is derived from an EMBL/GenBank/DDBJ whole genome shotgun (WGS) entry which is preliminary data.</text>
</comment>
<protein>
    <recommendedName>
        <fullName evidence="8">Nuclear condensin complex subunit 3 C-terminal domain-containing protein</fullName>
    </recommendedName>
</protein>
<evidence type="ECO:0000259" key="8">
    <source>
        <dbReference type="Pfam" id="PF12719"/>
    </source>
</evidence>
<gene>
    <name evidence="9" type="ORF">D6C83_07009</name>
</gene>
<evidence type="ECO:0000256" key="2">
    <source>
        <dbReference type="ARBA" id="ARBA00022454"/>
    </source>
</evidence>
<dbReference type="GO" id="GO:0051301">
    <property type="term" value="P:cell division"/>
    <property type="evidence" value="ECO:0007669"/>
    <property type="project" value="UniProtKB-KW"/>
</dbReference>
<dbReference type="AlphaFoldDB" id="A0A4T0BCW8"/>
<dbReference type="InterPro" id="IPR027165">
    <property type="entry name" value="CND3"/>
</dbReference>
<reference evidence="9 10" key="1">
    <citation type="submission" date="2018-10" db="EMBL/GenBank/DDBJ databases">
        <title>Fifty Aureobasidium pullulans genomes reveal a recombining polyextremotolerant generalist.</title>
        <authorList>
            <person name="Gostincar C."/>
            <person name="Turk M."/>
            <person name="Zajc J."/>
            <person name="Gunde-Cimerman N."/>
        </authorList>
    </citation>
    <scope>NUCLEOTIDE SEQUENCE [LARGE SCALE GENOMIC DNA]</scope>
    <source>
        <strain evidence="9 10">EXF-3380</strain>
    </source>
</reference>
<evidence type="ECO:0000256" key="4">
    <source>
        <dbReference type="ARBA" id="ARBA00022776"/>
    </source>
</evidence>
<dbReference type="SUPFAM" id="SSF48371">
    <property type="entry name" value="ARM repeat"/>
    <property type="match status" value="1"/>
</dbReference>
<keyword evidence="3" id="KW-0132">Cell division</keyword>
<comment type="subcellular location">
    <subcellularLocation>
        <location evidence="1">Chromosome</location>
    </subcellularLocation>
</comment>
<dbReference type="Pfam" id="PF12719">
    <property type="entry name" value="Cnd3"/>
    <property type="match status" value="1"/>
</dbReference>
<dbReference type="PANTHER" id="PTHR14418">
    <property type="entry name" value="CONDENSIN COMPLEX SUBUNIT 3-RELATED"/>
    <property type="match status" value="1"/>
</dbReference>
<evidence type="ECO:0000256" key="7">
    <source>
        <dbReference type="SAM" id="MobiDB-lite"/>
    </source>
</evidence>
<accession>A0A4T0BCW8</accession>
<dbReference type="EMBL" id="QZBU01002791">
    <property type="protein sequence ID" value="TIA31989.1"/>
    <property type="molecule type" value="Genomic_DNA"/>
</dbReference>
<keyword evidence="6" id="KW-0131">Cell cycle</keyword>
<name>A0A4T0BCW8_AURPU</name>
<feature type="compositionally biased region" description="Polar residues" evidence="7">
    <location>
        <begin position="365"/>
        <end position="404"/>
    </location>
</feature>
<dbReference type="InterPro" id="IPR016024">
    <property type="entry name" value="ARM-type_fold"/>
</dbReference>
<evidence type="ECO:0000256" key="1">
    <source>
        <dbReference type="ARBA" id="ARBA00004286"/>
    </source>
</evidence>
<keyword evidence="2" id="KW-0158">Chromosome</keyword>
<evidence type="ECO:0000256" key="5">
    <source>
        <dbReference type="ARBA" id="ARBA00023067"/>
    </source>
</evidence>
<feature type="domain" description="Nuclear condensin complex subunit 3 C-terminal" evidence="8">
    <location>
        <begin position="62"/>
        <end position="211"/>
    </location>
</feature>
<evidence type="ECO:0000313" key="9">
    <source>
        <dbReference type="EMBL" id="TIA31989.1"/>
    </source>
</evidence>
<evidence type="ECO:0000256" key="3">
    <source>
        <dbReference type="ARBA" id="ARBA00022618"/>
    </source>
</evidence>
<dbReference type="InterPro" id="IPR025977">
    <property type="entry name" value="Cnd3_C"/>
</dbReference>
<feature type="region of interest" description="Disordered" evidence="7">
    <location>
        <begin position="1"/>
        <end position="52"/>
    </location>
</feature>
<sequence>MGDEGDKTKSSAGEESFHSARSEISDDGSARRSKNSKRAETDEEEEDDDEEKAIREIMVNMKCLHIAQCMLQNIQCELEQTVHLVTMLNNLVIPAVRSQEAPIRERGLNLAQENITLFLHCFAKGHASLQTIAIQIITDILTTHPSLLAPVASTGDGDETSATLSATEPSPLLKPVLKTFSKSLKSEDVDVQSTGASALSKLMLSQLITDPDYHYETGYSEQGLDRPDDPLQDNTRLLGDERLSYGLSLKAQKRAELEEKRLHELHLKARAEPDNYLDSDHPRNKNRRHFTWDLERDGPVTCPTDLDPTWTPTKRKEGLDRREAEIQQLLREWAEVEAAMAAGTRPVCPEAMLGQPGPWDDWDSAGSTLTTADNTEVTKTTRDASTQTSVFDQEQAASSELHATTTPALSKQLVLRPKSLVADKPMI</sequence>
<evidence type="ECO:0000313" key="10">
    <source>
        <dbReference type="Proteomes" id="UP000304947"/>
    </source>
</evidence>